<accession>A0A195E645</accession>
<evidence type="ECO:0000313" key="1">
    <source>
        <dbReference type="EMBL" id="KYN20561.1"/>
    </source>
</evidence>
<protein>
    <submittedName>
        <fullName evidence="1">Uncharacterized protein</fullName>
    </submittedName>
</protein>
<dbReference type="EMBL" id="KQ979592">
    <property type="protein sequence ID" value="KYN20561.1"/>
    <property type="molecule type" value="Genomic_DNA"/>
</dbReference>
<name>A0A195E645_9HYME</name>
<organism evidence="1 2">
    <name type="scientific">Trachymyrmex cornetzi</name>
    <dbReference type="NCBI Taxonomy" id="471704"/>
    <lineage>
        <taxon>Eukaryota</taxon>
        <taxon>Metazoa</taxon>
        <taxon>Ecdysozoa</taxon>
        <taxon>Arthropoda</taxon>
        <taxon>Hexapoda</taxon>
        <taxon>Insecta</taxon>
        <taxon>Pterygota</taxon>
        <taxon>Neoptera</taxon>
        <taxon>Endopterygota</taxon>
        <taxon>Hymenoptera</taxon>
        <taxon>Apocrita</taxon>
        <taxon>Aculeata</taxon>
        <taxon>Formicoidea</taxon>
        <taxon>Formicidae</taxon>
        <taxon>Myrmicinae</taxon>
        <taxon>Trachymyrmex</taxon>
    </lineage>
</organism>
<keyword evidence="2" id="KW-1185">Reference proteome</keyword>
<gene>
    <name evidence="1" type="ORF">ALC57_07050</name>
</gene>
<proteinExistence type="predicted"/>
<evidence type="ECO:0000313" key="2">
    <source>
        <dbReference type="Proteomes" id="UP000078492"/>
    </source>
</evidence>
<dbReference type="Proteomes" id="UP000078492">
    <property type="component" value="Unassembled WGS sequence"/>
</dbReference>
<dbReference type="AlphaFoldDB" id="A0A195E645"/>
<reference evidence="1 2" key="1">
    <citation type="submission" date="2015-09" db="EMBL/GenBank/DDBJ databases">
        <title>Trachymyrmex cornetzi WGS genome.</title>
        <authorList>
            <person name="Nygaard S."/>
            <person name="Hu H."/>
            <person name="Boomsma J."/>
            <person name="Zhang G."/>
        </authorList>
    </citation>
    <scope>NUCLEOTIDE SEQUENCE [LARGE SCALE GENOMIC DNA]</scope>
    <source>
        <strain evidence="1">Tcor2-1</strain>
        <tissue evidence="1">Whole body</tissue>
    </source>
</reference>
<sequence length="231" mass="25825">MLFRADIVNNGRYRYVIPSFKDDEKSSCAVHKNITDAFYQRARSLRSGRKRRRFQRRHFAPVEEGNALEKRVLTTDRNAASFTSKILKKINALRPKLRRLPCPGVHGPLRGACESSRGLTLPQARSGLRAVSVLPRRAVPCQGEVHSMFAVRCHGNNPLQTKCIVCTRHGTVLLVAPKVYPPVVRLVATEGTVAGVKKCHRTGRDTTVNSERGECRRGRQAPCALRDKSFG</sequence>